<evidence type="ECO:0000313" key="2">
    <source>
        <dbReference type="Proteomes" id="UP000789920"/>
    </source>
</evidence>
<gene>
    <name evidence="1" type="ORF">RPERSI_LOCUS35561</name>
</gene>
<reference evidence="1" key="1">
    <citation type="submission" date="2021-06" db="EMBL/GenBank/DDBJ databases">
        <authorList>
            <person name="Kallberg Y."/>
            <person name="Tangrot J."/>
            <person name="Rosling A."/>
        </authorList>
    </citation>
    <scope>NUCLEOTIDE SEQUENCE</scope>
    <source>
        <strain evidence="1">MA461A</strain>
    </source>
</reference>
<proteinExistence type="predicted"/>
<keyword evidence="2" id="KW-1185">Reference proteome</keyword>
<protein>
    <submittedName>
        <fullName evidence="1">22037_t:CDS:1</fullName>
    </submittedName>
</protein>
<evidence type="ECO:0000313" key="1">
    <source>
        <dbReference type="EMBL" id="CAG8849375.1"/>
    </source>
</evidence>
<feature type="non-terminal residue" evidence="1">
    <location>
        <position position="1"/>
    </location>
</feature>
<sequence>HLKHVIIFMIQVSDNESSNIPKTDIHYFSEYLANDLLDDNKAEQHIKETN</sequence>
<organism evidence="1 2">
    <name type="scientific">Racocetra persica</name>
    <dbReference type="NCBI Taxonomy" id="160502"/>
    <lineage>
        <taxon>Eukaryota</taxon>
        <taxon>Fungi</taxon>
        <taxon>Fungi incertae sedis</taxon>
        <taxon>Mucoromycota</taxon>
        <taxon>Glomeromycotina</taxon>
        <taxon>Glomeromycetes</taxon>
        <taxon>Diversisporales</taxon>
        <taxon>Gigasporaceae</taxon>
        <taxon>Racocetra</taxon>
    </lineage>
</organism>
<accession>A0ACA9SUQ9</accession>
<dbReference type="Proteomes" id="UP000789920">
    <property type="component" value="Unassembled WGS sequence"/>
</dbReference>
<dbReference type="EMBL" id="CAJVQC010165201">
    <property type="protein sequence ID" value="CAG8849375.1"/>
    <property type="molecule type" value="Genomic_DNA"/>
</dbReference>
<name>A0ACA9SUQ9_9GLOM</name>
<comment type="caution">
    <text evidence="1">The sequence shown here is derived from an EMBL/GenBank/DDBJ whole genome shotgun (WGS) entry which is preliminary data.</text>
</comment>